<keyword evidence="11" id="KW-0472">Membrane</keyword>
<evidence type="ECO:0000256" key="3">
    <source>
        <dbReference type="ARBA" id="ARBA00022525"/>
    </source>
</evidence>
<gene>
    <name evidence="12" type="ORF">FIBSPDRAFT_489187</name>
</gene>
<keyword evidence="13" id="KW-1185">Reference proteome</keyword>
<keyword evidence="6" id="KW-0378">Hydrolase</keyword>
<evidence type="ECO:0000256" key="5">
    <source>
        <dbReference type="ARBA" id="ARBA00022729"/>
    </source>
</evidence>
<dbReference type="EMBL" id="KV417541">
    <property type="protein sequence ID" value="KZP22243.1"/>
    <property type="molecule type" value="Genomic_DNA"/>
</dbReference>
<protein>
    <recommendedName>
        <fullName evidence="2">feruloyl esterase</fullName>
        <ecNumber evidence="2">3.1.1.73</ecNumber>
    </recommendedName>
</protein>
<organism evidence="12 13">
    <name type="scientific">Athelia psychrophila</name>
    <dbReference type="NCBI Taxonomy" id="1759441"/>
    <lineage>
        <taxon>Eukaryota</taxon>
        <taxon>Fungi</taxon>
        <taxon>Dikarya</taxon>
        <taxon>Basidiomycota</taxon>
        <taxon>Agaricomycotina</taxon>
        <taxon>Agaricomycetes</taxon>
        <taxon>Agaricomycetidae</taxon>
        <taxon>Atheliales</taxon>
        <taxon>Atheliaceae</taxon>
        <taxon>Athelia</taxon>
    </lineage>
</organism>
<dbReference type="GO" id="GO:0005576">
    <property type="term" value="C:extracellular region"/>
    <property type="evidence" value="ECO:0007669"/>
    <property type="project" value="UniProtKB-SubCell"/>
</dbReference>
<evidence type="ECO:0000313" key="13">
    <source>
        <dbReference type="Proteomes" id="UP000076532"/>
    </source>
</evidence>
<dbReference type="PANTHER" id="PTHR38050:SF2">
    <property type="entry name" value="FERULOYL ESTERASE C-RELATED"/>
    <property type="match status" value="1"/>
</dbReference>
<keyword evidence="4" id="KW-0858">Xylan degradation</keyword>
<dbReference type="EC" id="3.1.1.73" evidence="2"/>
<comment type="catalytic activity">
    <reaction evidence="9">
        <text>feruloyl-polysaccharide + H2O = ferulate + polysaccharide.</text>
        <dbReference type="EC" id="3.1.1.73"/>
    </reaction>
</comment>
<feature type="transmembrane region" description="Helical" evidence="11">
    <location>
        <begin position="41"/>
        <end position="64"/>
    </location>
</feature>
<dbReference type="Proteomes" id="UP000076532">
    <property type="component" value="Unassembled WGS sequence"/>
</dbReference>
<feature type="compositionally biased region" description="Basic residues" evidence="10">
    <location>
        <begin position="1"/>
        <end position="14"/>
    </location>
</feature>
<evidence type="ECO:0000256" key="11">
    <source>
        <dbReference type="SAM" id="Phobius"/>
    </source>
</evidence>
<reference evidence="12 13" key="1">
    <citation type="journal article" date="2016" name="Mol. Biol. Evol.">
        <title>Comparative Genomics of Early-Diverging Mushroom-Forming Fungi Provides Insights into the Origins of Lignocellulose Decay Capabilities.</title>
        <authorList>
            <person name="Nagy L.G."/>
            <person name="Riley R."/>
            <person name="Tritt A."/>
            <person name="Adam C."/>
            <person name="Daum C."/>
            <person name="Floudas D."/>
            <person name="Sun H."/>
            <person name="Yadav J.S."/>
            <person name="Pangilinan J."/>
            <person name="Larsson K.H."/>
            <person name="Matsuura K."/>
            <person name="Barry K."/>
            <person name="Labutti K."/>
            <person name="Kuo R."/>
            <person name="Ohm R.A."/>
            <person name="Bhattacharya S.S."/>
            <person name="Shirouzu T."/>
            <person name="Yoshinaga Y."/>
            <person name="Martin F.M."/>
            <person name="Grigoriev I.V."/>
            <person name="Hibbett D.S."/>
        </authorList>
    </citation>
    <scope>NUCLEOTIDE SEQUENCE [LARGE SCALE GENOMIC DNA]</scope>
    <source>
        <strain evidence="12 13">CBS 109695</strain>
    </source>
</reference>
<evidence type="ECO:0000256" key="10">
    <source>
        <dbReference type="SAM" id="MobiDB-lite"/>
    </source>
</evidence>
<evidence type="ECO:0000256" key="6">
    <source>
        <dbReference type="ARBA" id="ARBA00022801"/>
    </source>
</evidence>
<feature type="region of interest" description="Disordered" evidence="10">
    <location>
        <begin position="1"/>
        <end position="33"/>
    </location>
</feature>
<keyword evidence="11" id="KW-0812">Transmembrane</keyword>
<keyword evidence="5" id="KW-0732">Signal</keyword>
<dbReference type="GO" id="GO:0045493">
    <property type="term" value="P:xylan catabolic process"/>
    <property type="evidence" value="ECO:0007669"/>
    <property type="project" value="UniProtKB-KW"/>
</dbReference>
<sequence length="377" mass="40002">MRARRRRDLGHRKLSSSGHVEGAGASNSSQGNRRLTRGRKITLAAIVVLFIVAALIGGLVGGLVSKHKRNAVKSGCGRNSGWVFDDTNHGNITMGVRSFFVHRPANYDVNTQYPMVLSFHGYGDNDTFQELITGLSEPYIIINNLPIIAVYPNGAWGPGKLFTGSAASARAWQGAPYSPYGVDDISYTQDVVKEIWENLCVDTARLYASGKSNGAGFTNELACTASTAGIFAAFAPISAALYPTADPSTQAGCNPGRVVPLLNFHGLADPVIPFNGQASNVAGNTTYALPNIDTWRVEWALRNGCADGSSVVTNPFPNTSMNTWTCSATNPAAVVHAYSVAGLGHSWPGIEGYDGGVTAYNATTVAIIPFFDNHTLA</sequence>
<comment type="subcellular location">
    <subcellularLocation>
        <location evidence="1">Secreted</location>
    </subcellularLocation>
</comment>
<keyword evidence="11" id="KW-1133">Transmembrane helix</keyword>
<proteinExistence type="predicted"/>
<name>A0A166KTS5_9AGAM</name>
<dbReference type="AlphaFoldDB" id="A0A166KTS5"/>
<evidence type="ECO:0000256" key="1">
    <source>
        <dbReference type="ARBA" id="ARBA00004613"/>
    </source>
</evidence>
<evidence type="ECO:0000256" key="2">
    <source>
        <dbReference type="ARBA" id="ARBA00013091"/>
    </source>
</evidence>
<evidence type="ECO:0000256" key="4">
    <source>
        <dbReference type="ARBA" id="ARBA00022651"/>
    </source>
</evidence>
<dbReference type="STRING" id="436010.A0A166KTS5"/>
<accession>A0A166KTS5</accession>
<dbReference type="GO" id="GO:0030600">
    <property type="term" value="F:feruloyl esterase activity"/>
    <property type="evidence" value="ECO:0007669"/>
    <property type="project" value="UniProtKB-EC"/>
</dbReference>
<dbReference type="OrthoDB" id="424610at2759"/>
<evidence type="ECO:0000313" key="12">
    <source>
        <dbReference type="EMBL" id="KZP22243.1"/>
    </source>
</evidence>
<evidence type="ECO:0000256" key="8">
    <source>
        <dbReference type="ARBA" id="ARBA00023326"/>
    </source>
</evidence>
<dbReference type="Gene3D" id="3.40.50.1820">
    <property type="entry name" value="alpha/beta hydrolase"/>
    <property type="match status" value="1"/>
</dbReference>
<evidence type="ECO:0000256" key="9">
    <source>
        <dbReference type="ARBA" id="ARBA00034075"/>
    </source>
</evidence>
<dbReference type="SUPFAM" id="SSF53474">
    <property type="entry name" value="alpha/beta-Hydrolases"/>
    <property type="match status" value="1"/>
</dbReference>
<dbReference type="InterPro" id="IPR029058">
    <property type="entry name" value="AB_hydrolase_fold"/>
</dbReference>
<evidence type="ECO:0000256" key="7">
    <source>
        <dbReference type="ARBA" id="ARBA00023277"/>
    </source>
</evidence>
<dbReference type="InterPro" id="IPR043595">
    <property type="entry name" value="FaeB/C/D"/>
</dbReference>
<keyword evidence="8" id="KW-0624">Polysaccharide degradation</keyword>
<dbReference type="PANTHER" id="PTHR38050">
    <property type="match status" value="1"/>
</dbReference>
<keyword evidence="7" id="KW-0119">Carbohydrate metabolism</keyword>
<keyword evidence="3" id="KW-0964">Secreted</keyword>